<dbReference type="EMBL" id="ASPP01030772">
    <property type="protein sequence ID" value="ETO04024.1"/>
    <property type="molecule type" value="Genomic_DNA"/>
</dbReference>
<keyword evidence="2" id="KW-1185">Reference proteome</keyword>
<feature type="non-terminal residue" evidence="1">
    <location>
        <position position="121"/>
    </location>
</feature>
<dbReference type="AlphaFoldDB" id="X6LQX7"/>
<sequence length="121" mass="13848">DYHVRCNIEENLEMKKKSLAWKSGDMSKMFESIISNYEKNKNDIEWTLTVISKDPYVFQLDNFFSDLECNAVVAAAPPFERSTDVGEDDGTGHFAHVTSESRTSMITKWSKVSLKRCLNSL</sequence>
<dbReference type="Proteomes" id="UP000023152">
    <property type="component" value="Unassembled WGS sequence"/>
</dbReference>
<evidence type="ECO:0000313" key="1">
    <source>
        <dbReference type="EMBL" id="ETO04024.1"/>
    </source>
</evidence>
<name>X6LQX7_RETFI</name>
<reference evidence="1 2" key="1">
    <citation type="journal article" date="2013" name="Curr. Biol.">
        <title>The Genome of the Foraminiferan Reticulomyxa filosa.</title>
        <authorList>
            <person name="Glockner G."/>
            <person name="Hulsmann N."/>
            <person name="Schleicher M."/>
            <person name="Noegel A.A."/>
            <person name="Eichinger L."/>
            <person name="Gallinger C."/>
            <person name="Pawlowski J."/>
            <person name="Sierra R."/>
            <person name="Euteneuer U."/>
            <person name="Pillet L."/>
            <person name="Moustafa A."/>
            <person name="Platzer M."/>
            <person name="Groth M."/>
            <person name="Szafranski K."/>
            <person name="Schliwa M."/>
        </authorList>
    </citation>
    <scope>NUCLEOTIDE SEQUENCE [LARGE SCALE GENOMIC DNA]</scope>
</reference>
<organism evidence="1 2">
    <name type="scientific">Reticulomyxa filosa</name>
    <dbReference type="NCBI Taxonomy" id="46433"/>
    <lineage>
        <taxon>Eukaryota</taxon>
        <taxon>Sar</taxon>
        <taxon>Rhizaria</taxon>
        <taxon>Retaria</taxon>
        <taxon>Foraminifera</taxon>
        <taxon>Monothalamids</taxon>
        <taxon>Reticulomyxidae</taxon>
        <taxon>Reticulomyxa</taxon>
    </lineage>
</organism>
<accession>X6LQX7</accession>
<protein>
    <submittedName>
        <fullName evidence="1">Uncharacterized protein</fullName>
    </submittedName>
</protein>
<feature type="non-terminal residue" evidence="1">
    <location>
        <position position="1"/>
    </location>
</feature>
<gene>
    <name evidence="1" type="ORF">RFI_33378</name>
</gene>
<proteinExistence type="predicted"/>
<dbReference type="Gene3D" id="2.60.120.620">
    <property type="entry name" value="q2cbj1_9rhob like domain"/>
    <property type="match status" value="1"/>
</dbReference>
<evidence type="ECO:0000313" key="2">
    <source>
        <dbReference type="Proteomes" id="UP000023152"/>
    </source>
</evidence>
<comment type="caution">
    <text evidence="1">The sequence shown here is derived from an EMBL/GenBank/DDBJ whole genome shotgun (WGS) entry which is preliminary data.</text>
</comment>